<evidence type="ECO:0000313" key="2">
    <source>
        <dbReference type="EMBL" id="WVN22175.1"/>
    </source>
</evidence>
<dbReference type="EMBL" id="JAPFAR010000086">
    <property type="protein sequence ID" value="MDI3349687.1"/>
    <property type="molecule type" value="Genomic_DNA"/>
</dbReference>
<dbReference type="Proteomes" id="UP001432074">
    <property type="component" value="Chromosome"/>
</dbReference>
<organism evidence="1 3">
    <name type="scientific">Mycoplasmopsis arginini</name>
    <name type="common">Mycoplasma arginini</name>
    <dbReference type="NCBI Taxonomy" id="2094"/>
    <lineage>
        <taxon>Bacteria</taxon>
        <taxon>Bacillati</taxon>
        <taxon>Mycoplasmatota</taxon>
        <taxon>Mycoplasmoidales</taxon>
        <taxon>Metamycoplasmataceae</taxon>
        <taxon>Mycoplasmopsis</taxon>
    </lineage>
</organism>
<proteinExistence type="predicted"/>
<dbReference type="AlphaFoldDB" id="A0AA43U1R5"/>
<dbReference type="EMBL" id="CP143577">
    <property type="protein sequence ID" value="WVN22175.1"/>
    <property type="molecule type" value="Genomic_DNA"/>
</dbReference>
<dbReference type="Proteomes" id="UP001162175">
    <property type="component" value="Unassembled WGS sequence"/>
</dbReference>
<accession>A0AA43U1R5</accession>
<sequence length="118" mass="14042">MEQAKNEILVVSGLCDQHIFNKEKKQMKYEAYMEEYVDLVKRFTKAQDEYNKLMAEQVDRNRQSIKLQAFINEIKATDTLNLEFNDKLFNLTIINIKVYKDNHLEFNFKDGSVINIEL</sequence>
<protein>
    <submittedName>
        <fullName evidence="1">Uncharacterized protein</fullName>
    </submittedName>
</protein>
<evidence type="ECO:0000313" key="3">
    <source>
        <dbReference type="Proteomes" id="UP001162175"/>
    </source>
</evidence>
<reference evidence="2" key="2">
    <citation type="submission" date="2024-01" db="EMBL/GenBank/DDBJ databases">
        <title>Complete genome sequence of Mycoplasma arginini type strain G 230.</title>
        <authorList>
            <person name="Spergser J."/>
        </authorList>
    </citation>
    <scope>NUCLEOTIDE SEQUENCE</scope>
    <source>
        <strain evidence="2">NCTC 10129</strain>
    </source>
</reference>
<gene>
    <name evidence="1" type="ORF">DCBHLPFO_00266</name>
    <name evidence="2" type="ORF">V2E25_01070</name>
</gene>
<name>A0AA43U1R5_MYCAR</name>
<keyword evidence="4" id="KW-1185">Reference proteome</keyword>
<dbReference type="RefSeq" id="WP_129694514.1">
    <property type="nucleotide sequence ID" value="NZ_CP143577.1"/>
</dbReference>
<reference evidence="1" key="1">
    <citation type="submission" date="2022-11" db="EMBL/GenBank/DDBJ databases">
        <title>Draft genome of Mycoplasma arginini isolated from fly.</title>
        <authorList>
            <person name="Severgnini M."/>
            <person name="Gioia G."/>
            <person name="Cremonesi P."/>
            <person name="Moroni P."/>
            <person name="Addis M.F."/>
            <person name="Castiglioni B."/>
        </authorList>
    </citation>
    <scope>NUCLEOTIDE SEQUENCE</scope>
    <source>
        <strain evidence="1">QMP CG1-1632</strain>
    </source>
</reference>
<evidence type="ECO:0000313" key="1">
    <source>
        <dbReference type="EMBL" id="MDI3349687.1"/>
    </source>
</evidence>
<evidence type="ECO:0000313" key="4">
    <source>
        <dbReference type="Proteomes" id="UP001432074"/>
    </source>
</evidence>